<dbReference type="EMBL" id="CAJJDN010000014">
    <property type="protein sequence ID" value="CAD8060498.1"/>
    <property type="molecule type" value="Genomic_DNA"/>
</dbReference>
<evidence type="ECO:0000256" key="1">
    <source>
        <dbReference type="SAM" id="Coils"/>
    </source>
</evidence>
<keyword evidence="4" id="KW-1185">Reference proteome</keyword>
<feature type="coiled-coil region" evidence="1">
    <location>
        <begin position="97"/>
        <end position="188"/>
    </location>
</feature>
<keyword evidence="1" id="KW-0175">Coiled coil</keyword>
<evidence type="ECO:0000256" key="2">
    <source>
        <dbReference type="SAM" id="MobiDB-lite"/>
    </source>
</evidence>
<proteinExistence type="predicted"/>
<evidence type="ECO:0000313" key="3">
    <source>
        <dbReference type="EMBL" id="CAD8060498.1"/>
    </source>
</evidence>
<feature type="region of interest" description="Disordered" evidence="2">
    <location>
        <begin position="557"/>
        <end position="577"/>
    </location>
</feature>
<accession>A0A8S1KYZ8</accession>
<organism evidence="3 4">
    <name type="scientific">Paramecium sonneborni</name>
    <dbReference type="NCBI Taxonomy" id="65129"/>
    <lineage>
        <taxon>Eukaryota</taxon>
        <taxon>Sar</taxon>
        <taxon>Alveolata</taxon>
        <taxon>Ciliophora</taxon>
        <taxon>Intramacronucleata</taxon>
        <taxon>Oligohymenophorea</taxon>
        <taxon>Peniculida</taxon>
        <taxon>Parameciidae</taxon>
        <taxon>Paramecium</taxon>
    </lineage>
</organism>
<reference evidence="3" key="1">
    <citation type="submission" date="2021-01" db="EMBL/GenBank/DDBJ databases">
        <authorList>
            <consortium name="Genoscope - CEA"/>
            <person name="William W."/>
        </authorList>
    </citation>
    <scope>NUCLEOTIDE SEQUENCE</scope>
</reference>
<sequence>MQQQQQRNSLVQELLKSINQSNQSLTNQNKVLHEFQWFQLDNQIRIRVHELMEPHLKLFLDQRFEYDTINVKLEKHLQNYEEFKSLYFQNGKSQPIIQQLKLQINDLESRLEKLQQTEQFSIIEINKKLDLFQISEDQHIQQFKLIEDHQNQAIQLIENFKQQNQDFKQLLLENLDQVNQQNQLAVNDIQDKLLKLNHQISNQQSYQNDFTLKNQNILEELNLLNNKIIQCTSQNSYNQKNIEILQQIIPKYDELLVSDRYVNNQQSLMKNKLLYFENYLEKYFPLFLQGTISETLHNCLEDNNLYKLAKFEENKFTLLHSVILNDQGIPNLEKKINDSTQYIEKQLKRNQQVIQNYVEKSQIIKNDQIKDVQNVKVQQEIKQHVSDTKSLLEKNEIEHFIEQQLIELKKQINQEINFFKTRVEQVENNYNILHQQMISQFESIKIQNNEQIQKIQQQQQELSEQFVPIPLFINEINEIQQQQQFNIQKLNQFLILQAEINSPEILYNGIKFSQEQCQDILNELIDQLKNENDCNYQESPIKKLKQQLNVDDKRSIRTKTTSQSGMRKSIKSMYSSSQTRTTMDKRKFYLLGSKLQQEVCQSMNLSILQPRKTNSRILFQSKLFVKD</sequence>
<name>A0A8S1KYZ8_9CILI</name>
<dbReference type="OrthoDB" id="306102at2759"/>
<gene>
    <name evidence="3" type="ORF">PSON_ATCC_30995.1.T0140314</name>
</gene>
<comment type="caution">
    <text evidence="3">The sequence shown here is derived from an EMBL/GenBank/DDBJ whole genome shotgun (WGS) entry which is preliminary data.</text>
</comment>
<feature type="compositionally biased region" description="Polar residues" evidence="2">
    <location>
        <begin position="558"/>
        <end position="577"/>
    </location>
</feature>
<feature type="coiled-coil region" evidence="1">
    <location>
        <begin position="409"/>
        <end position="465"/>
    </location>
</feature>
<dbReference type="AlphaFoldDB" id="A0A8S1KYZ8"/>
<protein>
    <submittedName>
        <fullName evidence="3">Uncharacterized protein</fullName>
    </submittedName>
</protein>
<dbReference type="Proteomes" id="UP000692954">
    <property type="component" value="Unassembled WGS sequence"/>
</dbReference>
<evidence type="ECO:0000313" key="4">
    <source>
        <dbReference type="Proteomes" id="UP000692954"/>
    </source>
</evidence>